<keyword evidence="2 8" id="KW-0349">Heme</keyword>
<comment type="caution">
    <text evidence="9">The sequence shown here is derived from an EMBL/GenBank/DDBJ whole genome shotgun (WGS) entry which is preliminary data.</text>
</comment>
<evidence type="ECO:0000256" key="8">
    <source>
        <dbReference type="RuleBase" id="RU000461"/>
    </source>
</evidence>
<keyword evidence="5 8" id="KW-0408">Iron</keyword>
<comment type="function">
    <text evidence="7">Cytochromes P450 are a group of heme-thiolate monooxygenases. They oxidize a variety of structurally unrelated compounds, including steroids, fatty acids, and xenobiotics.</text>
</comment>
<evidence type="ECO:0000256" key="4">
    <source>
        <dbReference type="ARBA" id="ARBA00023002"/>
    </source>
</evidence>
<gene>
    <name evidence="9" type="ORF">GCM10017083_28670</name>
</gene>
<dbReference type="RefSeq" id="WP_189990749.1">
    <property type="nucleotide sequence ID" value="NZ_BMZS01000006.1"/>
</dbReference>
<dbReference type="GO" id="GO:0036199">
    <property type="term" value="F:cholest-4-en-3-one 26-monooxygenase activity"/>
    <property type="evidence" value="ECO:0007669"/>
    <property type="project" value="TreeGrafter"/>
</dbReference>
<proteinExistence type="inferred from homology"/>
<dbReference type="GO" id="GO:0008395">
    <property type="term" value="F:steroid hydroxylase activity"/>
    <property type="evidence" value="ECO:0007669"/>
    <property type="project" value="TreeGrafter"/>
</dbReference>
<evidence type="ECO:0000256" key="1">
    <source>
        <dbReference type="ARBA" id="ARBA00010617"/>
    </source>
</evidence>
<keyword evidence="3 8" id="KW-0479">Metal-binding</keyword>
<organism evidence="9 10">
    <name type="scientific">Thalassobaculum fulvum</name>
    <dbReference type="NCBI Taxonomy" id="1633335"/>
    <lineage>
        <taxon>Bacteria</taxon>
        <taxon>Pseudomonadati</taxon>
        <taxon>Pseudomonadota</taxon>
        <taxon>Alphaproteobacteria</taxon>
        <taxon>Rhodospirillales</taxon>
        <taxon>Thalassobaculaceae</taxon>
        <taxon>Thalassobaculum</taxon>
    </lineage>
</organism>
<reference evidence="9" key="2">
    <citation type="submission" date="2020-09" db="EMBL/GenBank/DDBJ databases">
        <authorList>
            <person name="Sun Q."/>
            <person name="Kim S."/>
        </authorList>
    </citation>
    <scope>NUCLEOTIDE SEQUENCE</scope>
    <source>
        <strain evidence="9">KCTC 42651</strain>
    </source>
</reference>
<keyword evidence="4 8" id="KW-0560">Oxidoreductase</keyword>
<accession>A0A919CQ19</accession>
<dbReference type="PRINTS" id="PR00359">
    <property type="entry name" value="BP450"/>
</dbReference>
<evidence type="ECO:0000256" key="2">
    <source>
        <dbReference type="ARBA" id="ARBA00022617"/>
    </source>
</evidence>
<dbReference type="PROSITE" id="PS00086">
    <property type="entry name" value="CYTOCHROME_P450"/>
    <property type="match status" value="1"/>
</dbReference>
<evidence type="ECO:0000256" key="6">
    <source>
        <dbReference type="ARBA" id="ARBA00023033"/>
    </source>
</evidence>
<dbReference type="AlphaFoldDB" id="A0A919CQ19"/>
<keyword evidence="10" id="KW-1185">Reference proteome</keyword>
<protein>
    <submittedName>
        <fullName evidence="9">Cytochrome P450</fullName>
    </submittedName>
</protein>
<dbReference type="GO" id="GO:0020037">
    <property type="term" value="F:heme binding"/>
    <property type="evidence" value="ECO:0007669"/>
    <property type="project" value="InterPro"/>
</dbReference>
<evidence type="ECO:0000313" key="9">
    <source>
        <dbReference type="EMBL" id="GHD52800.1"/>
    </source>
</evidence>
<dbReference type="InterPro" id="IPR036396">
    <property type="entry name" value="Cyt_P450_sf"/>
</dbReference>
<dbReference type="FunFam" id="1.10.630.10:FF:000018">
    <property type="entry name" value="Cytochrome P450 monooxygenase"/>
    <property type="match status" value="1"/>
</dbReference>
<dbReference type="Proteomes" id="UP000630353">
    <property type="component" value="Unassembled WGS sequence"/>
</dbReference>
<name>A0A919CQ19_9PROT</name>
<keyword evidence="6 8" id="KW-0503">Monooxygenase</keyword>
<dbReference type="InterPro" id="IPR001128">
    <property type="entry name" value="Cyt_P450"/>
</dbReference>
<evidence type="ECO:0000313" key="10">
    <source>
        <dbReference type="Proteomes" id="UP000630353"/>
    </source>
</evidence>
<comment type="similarity">
    <text evidence="1 8">Belongs to the cytochrome P450 family.</text>
</comment>
<dbReference type="SUPFAM" id="SSF48264">
    <property type="entry name" value="Cytochrome P450"/>
    <property type="match status" value="1"/>
</dbReference>
<dbReference type="EMBL" id="BMZS01000006">
    <property type="protein sequence ID" value="GHD52800.1"/>
    <property type="molecule type" value="Genomic_DNA"/>
</dbReference>
<reference evidence="9" key="1">
    <citation type="journal article" date="2014" name="Int. J. Syst. Evol. Microbiol.">
        <title>Complete genome sequence of Corynebacterium casei LMG S-19264T (=DSM 44701T), isolated from a smear-ripened cheese.</title>
        <authorList>
            <consortium name="US DOE Joint Genome Institute (JGI-PGF)"/>
            <person name="Walter F."/>
            <person name="Albersmeier A."/>
            <person name="Kalinowski J."/>
            <person name="Ruckert C."/>
        </authorList>
    </citation>
    <scope>NUCLEOTIDE SEQUENCE</scope>
    <source>
        <strain evidence="9">KCTC 42651</strain>
    </source>
</reference>
<evidence type="ECO:0000256" key="7">
    <source>
        <dbReference type="ARBA" id="ARBA00043906"/>
    </source>
</evidence>
<dbReference type="PANTHER" id="PTHR46696">
    <property type="entry name" value="P450, PUTATIVE (EUROFUNG)-RELATED"/>
    <property type="match status" value="1"/>
</dbReference>
<dbReference type="GO" id="GO:0006707">
    <property type="term" value="P:cholesterol catabolic process"/>
    <property type="evidence" value="ECO:0007669"/>
    <property type="project" value="TreeGrafter"/>
</dbReference>
<dbReference type="InterPro" id="IPR017972">
    <property type="entry name" value="Cyt_P450_CS"/>
</dbReference>
<evidence type="ECO:0000256" key="5">
    <source>
        <dbReference type="ARBA" id="ARBA00023004"/>
    </source>
</evidence>
<dbReference type="Gene3D" id="1.10.630.10">
    <property type="entry name" value="Cytochrome P450"/>
    <property type="match status" value="1"/>
</dbReference>
<dbReference type="PANTHER" id="PTHR46696:SF4">
    <property type="entry name" value="BIOTIN BIOSYNTHESIS CYTOCHROME P450"/>
    <property type="match status" value="1"/>
</dbReference>
<dbReference type="Pfam" id="PF00067">
    <property type="entry name" value="p450"/>
    <property type="match status" value="2"/>
</dbReference>
<sequence length="393" mass="42822">MDTGTISGFDLMDPAVHADPYPTYRWLRDNAPVYRVPGAPLWVVSRYADVERILHDHQTFSSDLGMKVPLMSMVMKDPPDHTRLRQTVNRAFTPRNIQHLAPRIEAIAEDLASGLAGPCEFVQAFANPLPVTVICEMLGVPLKQRARMNRYARDALLASFAATGMGSAELRAEAEAGLAALMAILDEAIALHRATPKDNIISALVAEEARGVVDRAELRHLCALLLIAGHETTANLLANGAHILARDPDLFARLKADPALIPAFVEEMARMKPPLQRLMRRTTRAVEVAGTTIPADVSVMLLPGSANRDTEAWDVPDDLDLDRDNRRHLGFGTGIHVCPGASLTRLEARIAFEVLLKRTAAIEPAPDRPPSPIVGYGAGSLGWNQLPLIVRPA</sequence>
<dbReference type="GO" id="GO:0005506">
    <property type="term" value="F:iron ion binding"/>
    <property type="evidence" value="ECO:0007669"/>
    <property type="project" value="InterPro"/>
</dbReference>
<evidence type="ECO:0000256" key="3">
    <source>
        <dbReference type="ARBA" id="ARBA00022723"/>
    </source>
</evidence>
<dbReference type="InterPro" id="IPR002397">
    <property type="entry name" value="Cyt_P450_B"/>
</dbReference>
<dbReference type="PRINTS" id="PR00385">
    <property type="entry name" value="P450"/>
</dbReference>